<dbReference type="SUPFAM" id="SSF141072">
    <property type="entry name" value="CalX-like"/>
    <property type="match status" value="3"/>
</dbReference>
<feature type="chain" id="PRO_5019469650" description="Calx-beta domain-containing protein" evidence="5">
    <location>
        <begin position="29"/>
        <end position="768"/>
    </location>
</feature>
<dbReference type="GO" id="GO:0005432">
    <property type="term" value="F:calcium:sodium antiporter activity"/>
    <property type="evidence" value="ECO:0007669"/>
    <property type="project" value="TreeGrafter"/>
</dbReference>
<protein>
    <recommendedName>
        <fullName evidence="6">Calx-beta domain-containing protein</fullName>
    </recommendedName>
</protein>
<accession>A0A432VSL9</accession>
<dbReference type="AlphaFoldDB" id="A0A432VSL9"/>
<proteinExistence type="predicted"/>
<dbReference type="PROSITE" id="PS51257">
    <property type="entry name" value="PROKAR_LIPOPROTEIN"/>
    <property type="match status" value="1"/>
</dbReference>
<organism evidence="7 8">
    <name type="scientific">Aliidiomarina haloalkalitolerans</name>
    <dbReference type="NCBI Taxonomy" id="859059"/>
    <lineage>
        <taxon>Bacteria</taxon>
        <taxon>Pseudomonadati</taxon>
        <taxon>Pseudomonadota</taxon>
        <taxon>Gammaproteobacteria</taxon>
        <taxon>Alteromonadales</taxon>
        <taxon>Idiomarinaceae</taxon>
        <taxon>Aliidiomarina</taxon>
    </lineage>
</organism>
<evidence type="ECO:0000313" key="7">
    <source>
        <dbReference type="EMBL" id="RUO19431.1"/>
    </source>
</evidence>
<feature type="domain" description="Calx-beta" evidence="6">
    <location>
        <begin position="447"/>
        <end position="527"/>
    </location>
</feature>
<evidence type="ECO:0000256" key="5">
    <source>
        <dbReference type="SAM" id="SignalP"/>
    </source>
</evidence>
<feature type="domain" description="Calx-beta" evidence="6">
    <location>
        <begin position="81"/>
        <end position="141"/>
    </location>
</feature>
<dbReference type="EMBL" id="PIPI01000005">
    <property type="protein sequence ID" value="RUO19431.1"/>
    <property type="molecule type" value="Genomic_DNA"/>
</dbReference>
<keyword evidence="1 5" id="KW-0732">Signal</keyword>
<evidence type="ECO:0000256" key="2">
    <source>
        <dbReference type="ARBA" id="ARBA00022737"/>
    </source>
</evidence>
<dbReference type="RefSeq" id="WP_126792861.1">
    <property type="nucleotide sequence ID" value="NZ_PIPI01000005.1"/>
</dbReference>
<reference evidence="7 8" key="1">
    <citation type="journal article" date="2011" name="Front. Microbiol.">
        <title>Genomic signatures of strain selection and enhancement in Bacillus atrophaeus var. globigii, a historical biowarfare simulant.</title>
        <authorList>
            <person name="Gibbons H.S."/>
            <person name="Broomall S.M."/>
            <person name="McNew L.A."/>
            <person name="Daligault H."/>
            <person name="Chapman C."/>
            <person name="Bruce D."/>
            <person name="Karavis M."/>
            <person name="Krepps M."/>
            <person name="McGregor P.A."/>
            <person name="Hong C."/>
            <person name="Park K.H."/>
            <person name="Akmal A."/>
            <person name="Feldman A."/>
            <person name="Lin J.S."/>
            <person name="Chang W.E."/>
            <person name="Higgs B.W."/>
            <person name="Demirev P."/>
            <person name="Lindquist J."/>
            <person name="Liem A."/>
            <person name="Fochler E."/>
            <person name="Read T.D."/>
            <person name="Tapia R."/>
            <person name="Johnson S."/>
            <person name="Bishop-Lilly K.A."/>
            <person name="Detter C."/>
            <person name="Han C."/>
            <person name="Sozhamannan S."/>
            <person name="Rosenzweig C.N."/>
            <person name="Skowronski E.W."/>
        </authorList>
    </citation>
    <scope>NUCLEOTIDE SEQUENCE [LARGE SCALE GENOMIC DNA]</scope>
    <source>
        <strain evidence="7 8">AK5</strain>
    </source>
</reference>
<dbReference type="Pfam" id="PF03160">
    <property type="entry name" value="Calx-beta"/>
    <property type="match status" value="5"/>
</dbReference>
<keyword evidence="2" id="KW-0677">Repeat</keyword>
<evidence type="ECO:0000256" key="3">
    <source>
        <dbReference type="ARBA" id="ARBA00022837"/>
    </source>
</evidence>
<dbReference type="InterPro" id="IPR038081">
    <property type="entry name" value="CalX-like_sf"/>
</dbReference>
<feature type="domain" description="Calx-beta" evidence="6">
    <location>
        <begin position="319"/>
        <end position="392"/>
    </location>
</feature>
<dbReference type="OrthoDB" id="6396122at2"/>
<dbReference type="GO" id="GO:0007154">
    <property type="term" value="P:cell communication"/>
    <property type="evidence" value="ECO:0007669"/>
    <property type="project" value="InterPro"/>
</dbReference>
<sequence length="768" mass="81392">MSKSYCLFSALRNTLRFSVLLASLLVLSACSSDHPDDKPGGVNNPLPEVSISGVGNVEFEPGSTEIFYSIPITFSRAAPADGEVRFRYIAGSALAGRDFEAGSTTIQFSKGERQASIQIRLLNASDRFADRQFSVELSGASNATLGNSVSHTVILQARNQSGGSGGDVTPASLNLPDSLQFMAPPSGVQQYSVVLPLSRSLSGPGSVEIRTVSGSAIEGEHFSAVTGTNCTNGRCSVPAGASELSFFVPLNGAANSASRSFRLQFLGAEGFELPSNREIAVEIQYGTETSPASPELIAPSNISVRMPSATRGSVNYPFVVPLSATLLEAAELEWRTVEGSALAGLHFTAVDATGTNADTLHAGTREWSFELEILHDPALSSNAQFELQLVSASGLELPVDRRIIVEVVNTNPAGTPVPTVNVPAEKVYHEPASGSQDYVMRLALSEVMSSEGAVGVSFIDGTARAGVDFDGFSGDVVIPSGATELAIPLTLYQNSTSLENAEFRVELYSPNGVILPANREFTVRIIDSGEVAPLPMLSLAPGLLRVPTPRGDDPETVTLYFELSEPMPSDGAVTIRSRNGSAAAGIDFTEVALLDYVVGESFTELTVSVELLPTLASEAREFELVFSRGQGLQLPESRSVTVQIDPRDTPAIPTIGVPGGDGEVEFVAPEAGSEARVIVLPFDGLAPLRGEIEVYAQNRTAQEGVDFALDDDIFEFAIGSDGVSITLNLLQSITTEKTFEIVLVSAVNAKLPEDFEDRIIFVRIIPFS</sequence>
<evidence type="ECO:0000256" key="4">
    <source>
        <dbReference type="ARBA" id="ARBA00023065"/>
    </source>
</evidence>
<keyword evidence="8" id="KW-1185">Reference proteome</keyword>
<dbReference type="Proteomes" id="UP000288212">
    <property type="component" value="Unassembled WGS sequence"/>
</dbReference>
<keyword evidence="4" id="KW-0813">Transport</keyword>
<feature type="signal peptide" evidence="5">
    <location>
        <begin position="1"/>
        <end position="28"/>
    </location>
</feature>
<dbReference type="GO" id="GO:0098703">
    <property type="term" value="P:calcium ion import across plasma membrane"/>
    <property type="evidence" value="ECO:0007669"/>
    <property type="project" value="TreeGrafter"/>
</dbReference>
<dbReference type="InterPro" id="IPR003644">
    <property type="entry name" value="Calx_beta"/>
</dbReference>
<gene>
    <name evidence="7" type="ORF">CWE06_07810</name>
</gene>
<dbReference type="PANTHER" id="PTHR11878">
    <property type="entry name" value="SODIUM/CALCIUM EXCHANGER"/>
    <property type="match status" value="1"/>
</dbReference>
<keyword evidence="4" id="KW-0406">Ion transport</keyword>
<evidence type="ECO:0000259" key="6">
    <source>
        <dbReference type="Pfam" id="PF03160"/>
    </source>
</evidence>
<feature type="domain" description="Calx-beta" evidence="6">
    <location>
        <begin position="692"/>
        <end position="745"/>
    </location>
</feature>
<dbReference type="Gene3D" id="2.60.40.2030">
    <property type="match status" value="2"/>
</dbReference>
<name>A0A432VSL9_9GAMM</name>
<dbReference type="PANTHER" id="PTHR11878:SF65">
    <property type="entry name" value="NA_CA-EXCHANGE PROTEIN, ISOFORM G"/>
    <property type="match status" value="1"/>
</dbReference>
<evidence type="ECO:0000256" key="1">
    <source>
        <dbReference type="ARBA" id="ARBA00022729"/>
    </source>
</evidence>
<dbReference type="InterPro" id="IPR051171">
    <property type="entry name" value="CaCA"/>
</dbReference>
<comment type="caution">
    <text evidence="7">The sequence shown here is derived from an EMBL/GenBank/DDBJ whole genome shotgun (WGS) entry which is preliminary data.</text>
</comment>
<evidence type="ECO:0000313" key="8">
    <source>
        <dbReference type="Proteomes" id="UP000288212"/>
    </source>
</evidence>
<feature type="domain" description="Calx-beta" evidence="6">
    <location>
        <begin position="198"/>
        <end position="227"/>
    </location>
</feature>
<keyword evidence="3" id="KW-0106">Calcium</keyword>
<dbReference type="GO" id="GO:0016020">
    <property type="term" value="C:membrane"/>
    <property type="evidence" value="ECO:0007669"/>
    <property type="project" value="InterPro"/>
</dbReference>